<feature type="domain" description="Hemerythrin-like" evidence="2">
    <location>
        <begin position="40"/>
        <end position="172"/>
    </location>
</feature>
<protein>
    <recommendedName>
        <fullName evidence="2">Hemerythrin-like domain-containing protein</fullName>
    </recommendedName>
</protein>
<dbReference type="eggNOG" id="ENOG502S4CP">
    <property type="taxonomic scope" value="Eukaryota"/>
</dbReference>
<gene>
    <name evidence="3" type="ORF">SS1G_00100</name>
</gene>
<dbReference type="InterPro" id="IPR012312">
    <property type="entry name" value="Hemerythrin-like"/>
</dbReference>
<feature type="region of interest" description="Disordered" evidence="1">
    <location>
        <begin position="1"/>
        <end position="23"/>
    </location>
</feature>
<dbReference type="InterPro" id="IPR053206">
    <property type="entry name" value="Dimeric_xanthone_biosynth"/>
</dbReference>
<evidence type="ECO:0000313" key="4">
    <source>
        <dbReference type="Proteomes" id="UP000001312"/>
    </source>
</evidence>
<dbReference type="KEGG" id="ssl:SS1G_00100"/>
<dbReference type="RefSeq" id="XP_001598014.1">
    <property type="nucleotide sequence ID" value="XM_001597964.1"/>
</dbReference>
<sequence>MGEKEEELKKIPKEEEKEEKKEEALPKLSAADFKIYNSMAEHMDLFHNHFRHTWTILHKATTENQRPRNLSIRQFIQTGLSFLRSLEMHHGIEEQHIFPILARKMPEFRAGKNAAELLRQHGEIHAGMDIMQTYLEKCRDGETELNLRVLGEKMDGFGEVLWKHLDQEVETLGAENMRRYWSKEEMRRMPR</sequence>
<dbReference type="OMA" id="AEHMDYF"/>
<reference evidence="4" key="1">
    <citation type="journal article" date="2011" name="PLoS Genet.">
        <title>Genomic analysis of the necrotrophic fungal pathogens Sclerotinia sclerotiorum and Botrytis cinerea.</title>
        <authorList>
            <person name="Amselem J."/>
            <person name="Cuomo C.A."/>
            <person name="van Kan J.A."/>
            <person name="Viaud M."/>
            <person name="Benito E.P."/>
            <person name="Couloux A."/>
            <person name="Coutinho P.M."/>
            <person name="de Vries R.P."/>
            <person name="Dyer P.S."/>
            <person name="Fillinger S."/>
            <person name="Fournier E."/>
            <person name="Gout L."/>
            <person name="Hahn M."/>
            <person name="Kohn L."/>
            <person name="Lapalu N."/>
            <person name="Plummer K.M."/>
            <person name="Pradier J.M."/>
            <person name="Quevillon E."/>
            <person name="Sharon A."/>
            <person name="Simon A."/>
            <person name="ten Have A."/>
            <person name="Tudzynski B."/>
            <person name="Tudzynski P."/>
            <person name="Wincker P."/>
            <person name="Andrew M."/>
            <person name="Anthouard V."/>
            <person name="Beever R.E."/>
            <person name="Beffa R."/>
            <person name="Benoit I."/>
            <person name="Bouzid O."/>
            <person name="Brault B."/>
            <person name="Chen Z."/>
            <person name="Choquer M."/>
            <person name="Collemare J."/>
            <person name="Cotton P."/>
            <person name="Danchin E.G."/>
            <person name="Da Silva C."/>
            <person name="Gautier A."/>
            <person name="Giraud C."/>
            <person name="Giraud T."/>
            <person name="Gonzalez C."/>
            <person name="Grossetete S."/>
            <person name="Guldener U."/>
            <person name="Henrissat B."/>
            <person name="Howlett B.J."/>
            <person name="Kodira C."/>
            <person name="Kretschmer M."/>
            <person name="Lappartient A."/>
            <person name="Leroch M."/>
            <person name="Levis C."/>
            <person name="Mauceli E."/>
            <person name="Neuveglise C."/>
            <person name="Oeser B."/>
            <person name="Pearson M."/>
            <person name="Poulain J."/>
            <person name="Poussereau N."/>
            <person name="Quesneville H."/>
            <person name="Rascle C."/>
            <person name="Schumacher J."/>
            <person name="Segurens B."/>
            <person name="Sexton A."/>
            <person name="Silva E."/>
            <person name="Sirven C."/>
            <person name="Soanes D.M."/>
            <person name="Talbot N.J."/>
            <person name="Templeton M."/>
            <person name="Yandava C."/>
            <person name="Yarden O."/>
            <person name="Zeng Q."/>
            <person name="Rollins J.A."/>
            <person name="Lebrun M.H."/>
            <person name="Dickman M."/>
        </authorList>
    </citation>
    <scope>NUCLEOTIDE SEQUENCE [LARGE SCALE GENOMIC DNA]</scope>
    <source>
        <strain evidence="4">ATCC 18683 / 1980 / Ss-1</strain>
    </source>
</reference>
<evidence type="ECO:0000256" key="1">
    <source>
        <dbReference type="SAM" id="MobiDB-lite"/>
    </source>
</evidence>
<dbReference type="Proteomes" id="UP000001312">
    <property type="component" value="Unassembled WGS sequence"/>
</dbReference>
<dbReference type="PANTHER" id="PTHR38048:SF1">
    <property type="entry name" value="HEMERYTHRIN-LIKE DOMAIN-CONTAINING PROTEIN"/>
    <property type="match status" value="1"/>
</dbReference>
<accession>A7E478</accession>
<dbReference type="EMBL" id="CH476621">
    <property type="protein sequence ID" value="EDN90700.1"/>
    <property type="molecule type" value="Genomic_DNA"/>
</dbReference>
<evidence type="ECO:0000313" key="3">
    <source>
        <dbReference type="EMBL" id="EDN90700.1"/>
    </source>
</evidence>
<dbReference type="InParanoid" id="A7E478"/>
<evidence type="ECO:0000259" key="2">
    <source>
        <dbReference type="Pfam" id="PF01814"/>
    </source>
</evidence>
<dbReference type="PANTHER" id="PTHR38048">
    <property type="entry name" value="EXPRESSED PROTEIN"/>
    <property type="match status" value="1"/>
</dbReference>
<name>A7E478_SCLS1</name>
<dbReference type="GeneID" id="5494685"/>
<organism evidence="3 4">
    <name type="scientific">Sclerotinia sclerotiorum (strain ATCC 18683 / 1980 / Ss-1)</name>
    <name type="common">White mold</name>
    <name type="synonym">Whetzelinia sclerotiorum</name>
    <dbReference type="NCBI Taxonomy" id="665079"/>
    <lineage>
        <taxon>Eukaryota</taxon>
        <taxon>Fungi</taxon>
        <taxon>Dikarya</taxon>
        <taxon>Ascomycota</taxon>
        <taxon>Pezizomycotina</taxon>
        <taxon>Leotiomycetes</taxon>
        <taxon>Helotiales</taxon>
        <taxon>Sclerotiniaceae</taxon>
        <taxon>Sclerotinia</taxon>
    </lineage>
</organism>
<dbReference type="Pfam" id="PF01814">
    <property type="entry name" value="Hemerythrin"/>
    <property type="match status" value="1"/>
</dbReference>
<dbReference type="Gene3D" id="1.20.120.520">
    <property type="entry name" value="nmb1532 protein domain like"/>
    <property type="match status" value="1"/>
</dbReference>
<dbReference type="HOGENOM" id="CLU_074846_1_1_1"/>
<dbReference type="AlphaFoldDB" id="A7E478"/>
<keyword evidence="4" id="KW-1185">Reference proteome</keyword>
<proteinExistence type="predicted"/>
<dbReference type="CDD" id="cd12108">
    <property type="entry name" value="Hr-like"/>
    <property type="match status" value="1"/>
</dbReference>